<comment type="caution">
    <text evidence="1">The sequence shown here is derived from an EMBL/GenBank/DDBJ whole genome shotgun (WGS) entry which is preliminary data.</text>
</comment>
<accession>A0A0V1HML0</accession>
<gene>
    <name evidence="1" type="ORF">T11_3788</name>
</gene>
<dbReference type="Proteomes" id="UP000055024">
    <property type="component" value="Unassembled WGS sequence"/>
</dbReference>
<evidence type="ECO:0000313" key="1">
    <source>
        <dbReference type="EMBL" id="KRZ11488.1"/>
    </source>
</evidence>
<evidence type="ECO:0000313" key="2">
    <source>
        <dbReference type="Proteomes" id="UP000055024"/>
    </source>
</evidence>
<name>A0A0V1HML0_9BILA</name>
<organism evidence="1 2">
    <name type="scientific">Trichinella zimbabwensis</name>
    <dbReference type="NCBI Taxonomy" id="268475"/>
    <lineage>
        <taxon>Eukaryota</taxon>
        <taxon>Metazoa</taxon>
        <taxon>Ecdysozoa</taxon>
        <taxon>Nematoda</taxon>
        <taxon>Enoplea</taxon>
        <taxon>Dorylaimia</taxon>
        <taxon>Trichinellida</taxon>
        <taxon>Trichinellidae</taxon>
        <taxon>Trichinella</taxon>
    </lineage>
</organism>
<sequence length="59" mass="6462">MLLGISPSPSSPLCGGLLIPPEYTHKPHMLLVMRHRRCGVLSFAPVSSGTGSKPWRFLF</sequence>
<proteinExistence type="predicted"/>
<dbReference type="AlphaFoldDB" id="A0A0V1HML0"/>
<keyword evidence="2" id="KW-1185">Reference proteome</keyword>
<dbReference type="EMBL" id="JYDP01000049">
    <property type="protein sequence ID" value="KRZ11488.1"/>
    <property type="molecule type" value="Genomic_DNA"/>
</dbReference>
<protein>
    <submittedName>
        <fullName evidence="1">Uncharacterized protein</fullName>
    </submittedName>
</protein>
<reference evidence="1 2" key="1">
    <citation type="submission" date="2015-01" db="EMBL/GenBank/DDBJ databases">
        <title>Evolution of Trichinella species and genotypes.</title>
        <authorList>
            <person name="Korhonen P.K."/>
            <person name="Edoardo P."/>
            <person name="Giuseppe L.R."/>
            <person name="Gasser R.B."/>
        </authorList>
    </citation>
    <scope>NUCLEOTIDE SEQUENCE [LARGE SCALE GENOMIC DNA]</scope>
    <source>
        <strain evidence="1">ISS1029</strain>
    </source>
</reference>